<gene>
    <name evidence="3" type="ORF">BN996_02251</name>
</gene>
<evidence type="ECO:0000256" key="1">
    <source>
        <dbReference type="SAM" id="MobiDB-lite"/>
    </source>
</evidence>
<proteinExistence type="predicted"/>
<protein>
    <submittedName>
        <fullName evidence="3">Uncharacterized protein</fullName>
    </submittedName>
</protein>
<dbReference type="InterPro" id="IPR055709">
    <property type="entry name" value="DUF7285"/>
</dbReference>
<feature type="transmembrane region" description="Helical" evidence="2">
    <location>
        <begin position="87"/>
        <end position="110"/>
    </location>
</feature>
<dbReference type="AlphaFoldDB" id="A0A0D6JT06"/>
<feature type="region of interest" description="Disordered" evidence="1">
    <location>
        <begin position="146"/>
        <end position="202"/>
    </location>
</feature>
<keyword evidence="2" id="KW-1133">Transmembrane helix</keyword>
<name>A0A0D6JT06_9EURY</name>
<keyword evidence="2" id="KW-0472">Membrane</keyword>
<evidence type="ECO:0000313" key="3">
    <source>
        <dbReference type="EMBL" id="CQR50768.1"/>
    </source>
</evidence>
<dbReference type="EMBL" id="CSTE01000002">
    <property type="protein sequence ID" value="CQR50768.1"/>
    <property type="molecule type" value="Genomic_DNA"/>
</dbReference>
<evidence type="ECO:0000256" key="2">
    <source>
        <dbReference type="SAM" id="Phobius"/>
    </source>
</evidence>
<evidence type="ECO:0000313" key="4">
    <source>
        <dbReference type="Proteomes" id="UP000198902"/>
    </source>
</evidence>
<reference evidence="4" key="1">
    <citation type="submission" date="2015-03" db="EMBL/GenBank/DDBJ databases">
        <authorList>
            <person name="Urmite Genomes"/>
        </authorList>
    </citation>
    <scope>NUCLEOTIDE SEQUENCE [LARGE SCALE GENOMIC DNA]</scope>
    <source>
        <strain evidence="4">Arc-Hr</strain>
    </source>
</reference>
<dbReference type="Pfam" id="PF23956">
    <property type="entry name" value="DUF7285"/>
    <property type="match status" value="1"/>
</dbReference>
<keyword evidence="4" id="KW-1185">Reference proteome</keyword>
<keyword evidence="2" id="KW-0812">Transmembrane</keyword>
<accession>A0A0D6JT06</accession>
<organism evidence="3 4">
    <name type="scientific">Haloferax massiliensis</name>
    <dbReference type="NCBI Taxonomy" id="1476858"/>
    <lineage>
        <taxon>Archaea</taxon>
        <taxon>Methanobacteriati</taxon>
        <taxon>Methanobacteriota</taxon>
        <taxon>Stenosarchaea group</taxon>
        <taxon>Halobacteria</taxon>
        <taxon>Halobacteriales</taxon>
        <taxon>Haloferacaceae</taxon>
        <taxon>Haloferax</taxon>
    </lineage>
</organism>
<dbReference type="Proteomes" id="UP000198902">
    <property type="component" value="Unassembled WGS sequence"/>
</dbReference>
<sequence length="322" mass="33265">MLSPDTAASAGADSDASRLAHAAATTLARLSPDSIDAEPSDDLKRSLAFLDSDLPSETVVAAGYGAALPAGLLGGLVALVARLPTVTVVFVALAAALGATHAVHTLPVWLATLRRTRALGNAPELVGRIALRMRIEPSVERASAFAARGGDDPLSTRPPRSPPRPRPHATGTPRGDPPANCSSSATSTGRERMSPSSRRRAQTSPVAALTALFVVCAAISCYATVLDDSLPTADRDLAPAALSNVESALADDSGVVVVSRLSDARDACPDGFSCRVVVAIDDDRRAVGPDAPADADADSTRVTVRAEPGRVRFGTLRVEVWR</sequence>
<feature type="transmembrane region" description="Helical" evidence="2">
    <location>
        <begin position="59"/>
        <end position="81"/>
    </location>
</feature>